<keyword evidence="4" id="KW-1185">Reference proteome</keyword>
<keyword evidence="1" id="KW-0812">Transmembrane</keyword>
<organism evidence="3 4">
    <name type="scientific">Acanthamoeba castellanii (strain ATCC 30010 / Neff)</name>
    <dbReference type="NCBI Taxonomy" id="1257118"/>
    <lineage>
        <taxon>Eukaryota</taxon>
        <taxon>Amoebozoa</taxon>
        <taxon>Discosea</taxon>
        <taxon>Longamoebia</taxon>
        <taxon>Centramoebida</taxon>
        <taxon>Acanthamoebidae</taxon>
        <taxon>Acanthamoeba</taxon>
    </lineage>
</organism>
<dbReference type="InterPro" id="IPR005069">
    <property type="entry name" value="Nucl-diP-sugar_transferase"/>
</dbReference>
<feature type="domain" description="Nucleotide-diphospho-sugar transferase" evidence="2">
    <location>
        <begin position="38"/>
        <end position="250"/>
    </location>
</feature>
<dbReference type="PANTHER" id="PTHR47032">
    <property type="entry name" value="UDP-D-XYLOSE:L-FUCOSE ALPHA-1,3-D-XYLOSYLTRANSFERASE-RELATED"/>
    <property type="match status" value="1"/>
</dbReference>
<evidence type="ECO:0000256" key="1">
    <source>
        <dbReference type="SAM" id="Phobius"/>
    </source>
</evidence>
<dbReference type="OrthoDB" id="1712432at2759"/>
<dbReference type="Proteomes" id="UP000011083">
    <property type="component" value="Unassembled WGS sequence"/>
</dbReference>
<dbReference type="Pfam" id="PF03407">
    <property type="entry name" value="Nucleotid_trans"/>
    <property type="match status" value="1"/>
</dbReference>
<name>L8HJC5_ACACF</name>
<evidence type="ECO:0000259" key="2">
    <source>
        <dbReference type="Pfam" id="PF03407"/>
    </source>
</evidence>
<dbReference type="GeneID" id="14925821"/>
<accession>L8HJC5</accession>
<evidence type="ECO:0000313" key="4">
    <source>
        <dbReference type="Proteomes" id="UP000011083"/>
    </source>
</evidence>
<dbReference type="EMBL" id="KB007811">
    <property type="protein sequence ID" value="ELR24793.1"/>
    <property type="molecule type" value="Genomic_DNA"/>
</dbReference>
<reference evidence="3 4" key="1">
    <citation type="journal article" date="2013" name="Genome Biol.">
        <title>Genome of Acanthamoeba castellanii highlights extensive lateral gene transfer and early evolution of tyrosine kinase signaling.</title>
        <authorList>
            <person name="Clarke M."/>
            <person name="Lohan A.J."/>
            <person name="Liu B."/>
            <person name="Lagkouvardos I."/>
            <person name="Roy S."/>
            <person name="Zafar N."/>
            <person name="Bertelli C."/>
            <person name="Schilde C."/>
            <person name="Kianianmomeni A."/>
            <person name="Burglin T.R."/>
            <person name="Frech C."/>
            <person name="Turcotte B."/>
            <person name="Kopec K.O."/>
            <person name="Synnott J.M."/>
            <person name="Choo C."/>
            <person name="Paponov I."/>
            <person name="Finkler A."/>
            <person name="Soon Heng Tan C."/>
            <person name="Hutchins A.P."/>
            <person name="Weinmeier T."/>
            <person name="Rattei T."/>
            <person name="Chu J.S."/>
            <person name="Gimenez G."/>
            <person name="Irimia M."/>
            <person name="Rigden D.J."/>
            <person name="Fitzpatrick D.A."/>
            <person name="Lorenzo-Morales J."/>
            <person name="Bateman A."/>
            <person name="Chiu C.H."/>
            <person name="Tang P."/>
            <person name="Hegemann P."/>
            <person name="Fromm H."/>
            <person name="Raoult D."/>
            <person name="Greub G."/>
            <person name="Miranda-Saavedra D."/>
            <person name="Chen N."/>
            <person name="Nash P."/>
            <person name="Ginger M.L."/>
            <person name="Horn M."/>
            <person name="Schaap P."/>
            <person name="Caler L."/>
            <person name="Loftus B."/>
        </authorList>
    </citation>
    <scope>NUCLEOTIDE SEQUENCE [LARGE SCALE GENOMIC DNA]</scope>
    <source>
        <strain evidence="3 4">Neff</strain>
    </source>
</reference>
<dbReference type="OMA" id="GAKLIMK"/>
<dbReference type="GO" id="GO:0016757">
    <property type="term" value="F:glycosyltransferase activity"/>
    <property type="evidence" value="ECO:0007669"/>
    <property type="project" value="UniProtKB-KW"/>
</dbReference>
<dbReference type="InterPro" id="IPR052636">
    <property type="entry name" value="UDP-D-xylose:L-fucose_XylT"/>
</dbReference>
<proteinExistence type="predicted"/>
<gene>
    <name evidence="3" type="ORF">ACA1_174540</name>
</gene>
<dbReference type="VEuPathDB" id="AmoebaDB:ACA1_174540"/>
<evidence type="ECO:0000313" key="3">
    <source>
        <dbReference type="EMBL" id="ELR24793.1"/>
    </source>
</evidence>
<dbReference type="KEGG" id="acan:ACA1_174540"/>
<keyword evidence="1" id="KW-1133">Transmembrane helix</keyword>
<dbReference type="GO" id="GO:0005794">
    <property type="term" value="C:Golgi apparatus"/>
    <property type="evidence" value="ECO:0007669"/>
    <property type="project" value="TreeGrafter"/>
</dbReference>
<keyword evidence="3" id="KW-0328">Glycosyltransferase</keyword>
<keyword evidence="1" id="KW-0472">Membrane</keyword>
<sequence>MYEAKRVAKDGVVVLALCNAGYLDLLLNWKASVDRLNITNYVIVPNDIKAAQQLSFLGIDWAYDPAIGLGDLASSEAARYTTDKKDPMHQSWNQVVHKKAANVRAIIATGLNVLVTDVDIVFMKDPLPLFVNKTVDLFFINDDMRKGGQQALCGGFWLGRSNEHTMAFIDSVQRCEQKGIKEQPCFNKWHDKIRRQRNEVMPMDDFPSGYYYFHEFWKTTSDGVRVKVRPDPYIVHNNWIVGHENKIARFLQHGLLMVRTSELAEKMANFSFNPNITTHDQLVAFHLQQRVGDVDRVHDVLSAILAGNADHVVVPQASPTVPNAYLAVLVWSCPATLCLVLLVWVRQRRRLCHPTIVAT</sequence>
<dbReference type="PANTHER" id="PTHR47032:SF1">
    <property type="entry name" value="UDP-D-XYLOSE:L-FUCOSE ALPHA-1,3-D-XYLOSYLTRANSFERASE-RELATED"/>
    <property type="match status" value="1"/>
</dbReference>
<protein>
    <submittedName>
        <fullName evidence="3">Fucosylgalactoside 3-alpha-galactosyltransferase</fullName>
    </submittedName>
</protein>
<keyword evidence="3" id="KW-0808">Transferase</keyword>
<feature type="transmembrane region" description="Helical" evidence="1">
    <location>
        <begin position="324"/>
        <end position="345"/>
    </location>
</feature>
<dbReference type="AlphaFoldDB" id="L8HJC5"/>
<dbReference type="RefSeq" id="XP_004356693.1">
    <property type="nucleotide sequence ID" value="XM_004356640.1"/>
</dbReference>